<feature type="compositionally biased region" description="Basic and acidic residues" evidence="7">
    <location>
        <begin position="112"/>
        <end position="121"/>
    </location>
</feature>
<evidence type="ECO:0000256" key="6">
    <source>
        <dbReference type="RuleBase" id="RU000682"/>
    </source>
</evidence>
<dbReference type="PANTHER" id="PTHR46123">
    <property type="entry name" value="MIX-TYPE HOMEOBOX GENE 1-RELATED"/>
    <property type="match status" value="1"/>
</dbReference>
<sequence length="425" mass="46843">MYPVLASGEREAFEDVIDSIPRNEDGNRQRKQAACCSPCTFPRGSRRRRIVLKPHQKEALYTLFQQNPYPGITTRTQLAQEIGLPESRIQVWFQNQRRRHLKQSRLRSTASLKERQCHSEEQPPSGAPVCIAKEARRKRTPISPSQRCVLIQAFEKNRFPSIVTREDLARRTGIPECRIQVWFQNRRARHPGQSTHGPLNALAVGVDHEPSQPPPPVPSCSPAALNSSPHCPPIDPVDDIQTFAVAAAPPLASAVLVPGVPSGGCAVRSLRDTVAQDMQAVWGREHSHPSRIPANHLSAGLALGECLSFTHSPLWPPHRIQSQGHSGSTGMAAPPLSDGPMQRCVQGSKVVAARAEMWEGSVLQPAHASPFPDDSLELLDELLSTPELQDQGKALLSGYPQEEEPEGFLESPLTEEEYQALLDML</sequence>
<feature type="domain" description="Homeobox" evidence="8">
    <location>
        <begin position="133"/>
        <end position="193"/>
    </location>
</feature>
<dbReference type="GeneID" id="105311120"/>
<comment type="subcellular location">
    <subcellularLocation>
        <location evidence="1 5 6">Nucleus</location>
    </subcellularLocation>
</comment>
<dbReference type="PROSITE" id="PS50071">
    <property type="entry name" value="HOMEOBOX_2"/>
    <property type="match status" value="2"/>
</dbReference>
<name>A0A6P3RT32_PTEVA</name>
<feature type="region of interest" description="Disordered" evidence="7">
    <location>
        <begin position="105"/>
        <end position="129"/>
    </location>
</feature>
<keyword evidence="2 5" id="KW-0238">DNA-binding</keyword>
<evidence type="ECO:0000256" key="5">
    <source>
        <dbReference type="PROSITE-ProRule" id="PRU00108"/>
    </source>
</evidence>
<feature type="DNA-binding region" description="Homeobox" evidence="5">
    <location>
        <begin position="45"/>
        <end position="104"/>
    </location>
</feature>
<dbReference type="Gene3D" id="1.10.10.60">
    <property type="entry name" value="Homeodomain-like"/>
    <property type="match status" value="2"/>
</dbReference>
<feature type="DNA-binding region" description="Homeobox" evidence="5">
    <location>
        <begin position="135"/>
        <end position="194"/>
    </location>
</feature>
<organism evidence="9 10">
    <name type="scientific">Pteropus vampyrus</name>
    <name type="common">Large flying fox</name>
    <dbReference type="NCBI Taxonomy" id="132908"/>
    <lineage>
        <taxon>Eukaryota</taxon>
        <taxon>Metazoa</taxon>
        <taxon>Chordata</taxon>
        <taxon>Craniata</taxon>
        <taxon>Vertebrata</taxon>
        <taxon>Euteleostomi</taxon>
        <taxon>Mammalia</taxon>
        <taxon>Eutheria</taxon>
        <taxon>Laurasiatheria</taxon>
        <taxon>Chiroptera</taxon>
        <taxon>Yinpterochiroptera</taxon>
        <taxon>Pteropodoidea</taxon>
        <taxon>Pteropodidae</taxon>
        <taxon>Pteropodinae</taxon>
        <taxon>Pteropus</taxon>
    </lineage>
</organism>
<dbReference type="InterPro" id="IPR009057">
    <property type="entry name" value="Homeodomain-like_sf"/>
</dbReference>
<dbReference type="Pfam" id="PF00046">
    <property type="entry name" value="Homeodomain"/>
    <property type="match status" value="2"/>
</dbReference>
<keyword evidence="9" id="KW-1185">Reference proteome</keyword>
<dbReference type="Proteomes" id="UP000515202">
    <property type="component" value="Unplaced"/>
</dbReference>
<feature type="region of interest" description="Disordered" evidence="7">
    <location>
        <begin position="189"/>
        <end position="232"/>
    </location>
</feature>
<protein>
    <submittedName>
        <fullName evidence="10">Double homeobox protein 4-like</fullName>
    </submittedName>
</protein>
<evidence type="ECO:0000313" key="10">
    <source>
        <dbReference type="RefSeq" id="XP_011385449.1"/>
    </source>
</evidence>
<dbReference type="GO" id="GO:0005634">
    <property type="term" value="C:nucleus"/>
    <property type="evidence" value="ECO:0007669"/>
    <property type="project" value="UniProtKB-SubCell"/>
</dbReference>
<dbReference type="CDD" id="cd00086">
    <property type="entry name" value="homeodomain"/>
    <property type="match status" value="2"/>
</dbReference>
<feature type="domain" description="Homeobox" evidence="8">
    <location>
        <begin position="43"/>
        <end position="103"/>
    </location>
</feature>
<dbReference type="InterPro" id="IPR001356">
    <property type="entry name" value="HD"/>
</dbReference>
<dbReference type="KEGG" id="pvp:105311120"/>
<accession>A0A6P3RT32</accession>
<dbReference type="SUPFAM" id="SSF46689">
    <property type="entry name" value="Homeodomain-like"/>
    <property type="match status" value="2"/>
</dbReference>
<evidence type="ECO:0000256" key="4">
    <source>
        <dbReference type="ARBA" id="ARBA00023242"/>
    </source>
</evidence>
<evidence type="ECO:0000259" key="8">
    <source>
        <dbReference type="PROSITE" id="PS50071"/>
    </source>
</evidence>
<proteinExistence type="predicted"/>
<dbReference type="GO" id="GO:0000977">
    <property type="term" value="F:RNA polymerase II transcription regulatory region sequence-specific DNA binding"/>
    <property type="evidence" value="ECO:0007669"/>
    <property type="project" value="TreeGrafter"/>
</dbReference>
<reference evidence="10" key="1">
    <citation type="submission" date="2025-08" db="UniProtKB">
        <authorList>
            <consortium name="RefSeq"/>
        </authorList>
    </citation>
    <scope>IDENTIFICATION</scope>
    <source>
        <tissue evidence="10">Kidney</tissue>
    </source>
</reference>
<dbReference type="AlphaFoldDB" id="A0A6P3RT32"/>
<evidence type="ECO:0000256" key="2">
    <source>
        <dbReference type="ARBA" id="ARBA00023125"/>
    </source>
</evidence>
<evidence type="ECO:0000256" key="3">
    <source>
        <dbReference type="ARBA" id="ARBA00023155"/>
    </source>
</evidence>
<evidence type="ECO:0000313" key="9">
    <source>
        <dbReference type="Proteomes" id="UP000515202"/>
    </source>
</evidence>
<evidence type="ECO:0000256" key="7">
    <source>
        <dbReference type="SAM" id="MobiDB-lite"/>
    </source>
</evidence>
<evidence type="ECO:0000256" key="1">
    <source>
        <dbReference type="ARBA" id="ARBA00004123"/>
    </source>
</evidence>
<dbReference type="RefSeq" id="XP_011385449.1">
    <property type="nucleotide sequence ID" value="XM_011387147.1"/>
</dbReference>
<keyword evidence="3 5" id="KW-0371">Homeobox</keyword>
<gene>
    <name evidence="10" type="primary">LOC105311120</name>
</gene>
<dbReference type="PANTHER" id="PTHR46123:SF3">
    <property type="entry name" value="DOUBLE HOMEOBOX PROTEIN 1-RELATED"/>
    <property type="match status" value="1"/>
</dbReference>
<dbReference type="OrthoDB" id="6159439at2759"/>
<keyword evidence="4 5" id="KW-0539">Nucleus</keyword>
<dbReference type="GO" id="GO:0000981">
    <property type="term" value="F:DNA-binding transcription factor activity, RNA polymerase II-specific"/>
    <property type="evidence" value="ECO:0007669"/>
    <property type="project" value="TreeGrafter"/>
</dbReference>
<dbReference type="InterPro" id="IPR051306">
    <property type="entry name" value="Homeobox_regulator"/>
</dbReference>
<dbReference type="SMART" id="SM00389">
    <property type="entry name" value="HOX"/>
    <property type="match status" value="2"/>
</dbReference>